<organism evidence="5">
    <name type="scientific">uncultured organism</name>
    <dbReference type="NCBI Taxonomy" id="155900"/>
    <lineage>
        <taxon>unclassified sequences</taxon>
        <taxon>environmental samples</taxon>
    </lineage>
</organism>
<dbReference type="InterPro" id="IPR002641">
    <property type="entry name" value="PNPLA_dom"/>
</dbReference>
<evidence type="ECO:0000256" key="2">
    <source>
        <dbReference type="ARBA" id="ARBA00022963"/>
    </source>
</evidence>
<dbReference type="SUPFAM" id="SSF52151">
    <property type="entry name" value="FabD/lysophospholipase-like"/>
    <property type="match status" value="1"/>
</dbReference>
<dbReference type="Gene3D" id="3.40.1090.10">
    <property type="entry name" value="Cytosolic phospholipase A2 catalytic domain"/>
    <property type="match status" value="1"/>
</dbReference>
<dbReference type="PROSITE" id="PS51635">
    <property type="entry name" value="PNPLA"/>
    <property type="match status" value="1"/>
</dbReference>
<reference evidence="5" key="1">
    <citation type="submission" date="2014-12" db="EMBL/GenBank/DDBJ databases">
        <title>Investigation of esterase diversity in environmental metagenomes.</title>
        <authorList>
            <person name="Popovic A."/>
            <person name="Tchigvintsev A."/>
            <person name="Nocek B."/>
            <person name="Hajighasemi M."/>
            <person name="Brown G."/>
            <person name="Xu X."/>
            <person name="Li H."/>
            <person name="Glinos J."/>
            <person name="Yim V."/>
            <person name="Pelletier E."/>
            <person name="Chernikova T.N."/>
            <person name="Golyshina O.V."/>
            <person name="Tran H."/>
            <person name="Le Paslier D."/>
            <person name="Yakimov M.M."/>
            <person name="Savchenko A."/>
            <person name="Golyshin P.N."/>
            <person name="Yakunin A.F."/>
        </authorList>
    </citation>
    <scope>NUCLEOTIDE SEQUENCE</scope>
</reference>
<evidence type="ECO:0000256" key="1">
    <source>
        <dbReference type="ARBA" id="ARBA00022801"/>
    </source>
</evidence>
<dbReference type="Pfam" id="PF01734">
    <property type="entry name" value="Patatin"/>
    <property type="match status" value="1"/>
</dbReference>
<dbReference type="InterPro" id="IPR016035">
    <property type="entry name" value="Acyl_Trfase/lysoPLipase"/>
</dbReference>
<proteinExistence type="predicted"/>
<evidence type="ECO:0000259" key="4">
    <source>
        <dbReference type="PROSITE" id="PS51635"/>
    </source>
</evidence>
<dbReference type="GO" id="GO:0016042">
    <property type="term" value="P:lipid catabolic process"/>
    <property type="evidence" value="ECO:0007669"/>
    <property type="project" value="UniProtKB-KW"/>
</dbReference>
<accession>A0A0G3FJ77</accession>
<dbReference type="InterPro" id="IPR050301">
    <property type="entry name" value="NTE"/>
</dbReference>
<keyword evidence="3" id="KW-0443">Lipid metabolism</keyword>
<evidence type="ECO:0000256" key="3">
    <source>
        <dbReference type="ARBA" id="ARBA00023098"/>
    </source>
</evidence>
<evidence type="ECO:0000313" key="5">
    <source>
        <dbReference type="EMBL" id="AKJ87261.1"/>
    </source>
</evidence>
<keyword evidence="2" id="KW-0442">Lipid degradation</keyword>
<name>A0A0G3FJ77_9ZZZZ</name>
<keyword evidence="1" id="KW-0378">Hydrolase</keyword>
<dbReference type="GO" id="GO:0016787">
    <property type="term" value="F:hydrolase activity"/>
    <property type="evidence" value="ECO:0007669"/>
    <property type="project" value="UniProtKB-KW"/>
</dbReference>
<sequence length="263" mass="29201">MLSDLHNKEFSLSLSGGGALGLSHLGVLSVLEEKNLLPSEILGTSMGAIIGALYAIGLKESEITSIVDKFGAIKKWVKLSLKGNAIVDTTKIETIFKEVFGDMSFKDTKIPLKIITTKLDNSKRVVFSKENNIKLVDALLATMAIPGIFNEKVIDGDIYVDGFLSENLPLTDTKYNTILAVDVLGKNSFNRELPDNIFKTSNVFDMFEKSLRTLIYNQTQKNIECLSDKEIILIEPKTEGFSTYQFNKLKKLRKKGLKATLKV</sequence>
<dbReference type="AlphaFoldDB" id="A0A0G3FJ77"/>
<feature type="domain" description="PNPLA" evidence="4">
    <location>
        <begin position="12"/>
        <end position="174"/>
    </location>
</feature>
<protein>
    <recommendedName>
        <fullName evidence="4">PNPLA domain-containing protein</fullName>
    </recommendedName>
</protein>
<dbReference type="EMBL" id="KP347766">
    <property type="protein sequence ID" value="AKJ87261.1"/>
    <property type="molecule type" value="Genomic_DNA"/>
</dbReference>
<dbReference type="PANTHER" id="PTHR14226">
    <property type="entry name" value="NEUROPATHY TARGET ESTERASE/SWISS CHEESE D.MELANOGASTER"/>
    <property type="match status" value="1"/>
</dbReference>
<dbReference type="PANTHER" id="PTHR14226:SF76">
    <property type="entry name" value="NTE FAMILY PROTEIN RSSA"/>
    <property type="match status" value="1"/>
</dbReference>